<dbReference type="EMBL" id="ML119942">
    <property type="protein sequence ID" value="RPA71331.1"/>
    <property type="molecule type" value="Genomic_DNA"/>
</dbReference>
<feature type="compositionally biased region" description="Polar residues" evidence="1">
    <location>
        <begin position="292"/>
        <end position="306"/>
    </location>
</feature>
<name>A0A3N4HFZ9_ASCIM</name>
<feature type="region of interest" description="Disordered" evidence="1">
    <location>
        <begin position="47"/>
        <end position="70"/>
    </location>
</feature>
<feature type="region of interest" description="Disordered" evidence="1">
    <location>
        <begin position="249"/>
        <end position="315"/>
    </location>
</feature>
<accession>A0A3N4HFZ9</accession>
<proteinExistence type="predicted"/>
<dbReference type="Proteomes" id="UP000275078">
    <property type="component" value="Unassembled WGS sequence"/>
</dbReference>
<reference evidence="2 3" key="1">
    <citation type="journal article" date="2018" name="Nat. Ecol. Evol.">
        <title>Pezizomycetes genomes reveal the molecular basis of ectomycorrhizal truffle lifestyle.</title>
        <authorList>
            <person name="Murat C."/>
            <person name="Payen T."/>
            <person name="Noel B."/>
            <person name="Kuo A."/>
            <person name="Morin E."/>
            <person name="Chen J."/>
            <person name="Kohler A."/>
            <person name="Krizsan K."/>
            <person name="Balestrini R."/>
            <person name="Da Silva C."/>
            <person name="Montanini B."/>
            <person name="Hainaut M."/>
            <person name="Levati E."/>
            <person name="Barry K.W."/>
            <person name="Belfiori B."/>
            <person name="Cichocki N."/>
            <person name="Clum A."/>
            <person name="Dockter R.B."/>
            <person name="Fauchery L."/>
            <person name="Guy J."/>
            <person name="Iotti M."/>
            <person name="Le Tacon F."/>
            <person name="Lindquist E.A."/>
            <person name="Lipzen A."/>
            <person name="Malagnac F."/>
            <person name="Mello A."/>
            <person name="Molinier V."/>
            <person name="Miyauchi S."/>
            <person name="Poulain J."/>
            <person name="Riccioni C."/>
            <person name="Rubini A."/>
            <person name="Sitrit Y."/>
            <person name="Splivallo R."/>
            <person name="Traeger S."/>
            <person name="Wang M."/>
            <person name="Zifcakova L."/>
            <person name="Wipf D."/>
            <person name="Zambonelli A."/>
            <person name="Paolocci F."/>
            <person name="Nowrousian M."/>
            <person name="Ottonello S."/>
            <person name="Baldrian P."/>
            <person name="Spatafora J.W."/>
            <person name="Henrissat B."/>
            <person name="Nagy L.G."/>
            <person name="Aury J.M."/>
            <person name="Wincker P."/>
            <person name="Grigoriev I.V."/>
            <person name="Bonfante P."/>
            <person name="Martin F.M."/>
        </authorList>
    </citation>
    <scope>NUCLEOTIDE SEQUENCE [LARGE SCALE GENOMIC DNA]</scope>
    <source>
        <strain evidence="2 3">RN42</strain>
    </source>
</reference>
<feature type="compositionally biased region" description="Low complexity" evidence="1">
    <location>
        <begin position="254"/>
        <end position="267"/>
    </location>
</feature>
<evidence type="ECO:0000313" key="2">
    <source>
        <dbReference type="EMBL" id="RPA71331.1"/>
    </source>
</evidence>
<organism evidence="2 3">
    <name type="scientific">Ascobolus immersus RN42</name>
    <dbReference type="NCBI Taxonomy" id="1160509"/>
    <lineage>
        <taxon>Eukaryota</taxon>
        <taxon>Fungi</taxon>
        <taxon>Dikarya</taxon>
        <taxon>Ascomycota</taxon>
        <taxon>Pezizomycotina</taxon>
        <taxon>Pezizomycetes</taxon>
        <taxon>Pezizales</taxon>
        <taxon>Ascobolaceae</taxon>
        <taxon>Ascobolus</taxon>
    </lineage>
</organism>
<evidence type="ECO:0000256" key="1">
    <source>
        <dbReference type="SAM" id="MobiDB-lite"/>
    </source>
</evidence>
<evidence type="ECO:0000313" key="3">
    <source>
        <dbReference type="Proteomes" id="UP000275078"/>
    </source>
</evidence>
<gene>
    <name evidence="2" type="ORF">BJ508DRAFT_336141</name>
</gene>
<sequence>MDAKVIGSLVKPPPQLRGKENYPGWADSIHIDMTLIDRLNLLEEREEAASLPSPPQQGGRSRGRWNSQEVQNHAQAQRVYEEEAMRYKKKKVKLFAYLYKALHLSIQYQAARFKEEQNVMELWQVLKEQYSARTVAEIVSLYRRLTTMRFRDAEHPAGTVAEYNSRLRQADERLKASMRAIDAKVLRAVMYLEGMKPHFPPEDAMLLRDNQYAIPGPQGLKSLDFHNVMQEMELLMSIRASGLKSGGEASKAFRAAGQRQGRRSSAGRGREKPRGGGHAGSSKEQSRRRCGSDSQVSKPQGQSTGSGPYCEYHKKHGHSSEECKALKQPREVLAKSQSSTTQTFSVVLVTKASTRSVFLPRSYRQLVRPEVIKLADGGIIMAYGADNQNVAGNPIFEPVILPPKLEDSAVILAQKDRPKDPVSVPIPARKDSCKDGLTVSISGVIPASEGSWFPVSFEDQKEEASVQLDTTVLKLRFIPSIQRKTSKSMAHRDACFRIQTSKRQQHQKALEFRRPLL</sequence>
<feature type="compositionally biased region" description="Polar residues" evidence="1">
    <location>
        <begin position="56"/>
        <end position="70"/>
    </location>
</feature>
<keyword evidence="3" id="KW-1185">Reference proteome</keyword>
<protein>
    <submittedName>
        <fullName evidence="2">Uncharacterized protein</fullName>
    </submittedName>
</protein>
<dbReference type="AlphaFoldDB" id="A0A3N4HFZ9"/>